<dbReference type="EMBL" id="MTSL01000054">
    <property type="protein sequence ID" value="PJF19515.1"/>
    <property type="molecule type" value="Genomic_DNA"/>
</dbReference>
<evidence type="ECO:0000313" key="3">
    <source>
        <dbReference type="Proteomes" id="UP000240830"/>
    </source>
</evidence>
<sequence length="174" mass="19107">MDQFKKNMYRPVLKTVRPGEQKKDTPRFDFSKKFAELIKKEASFDSGPTSDSGNSSPSNSASADPPPEFKPANAPKLNLQREGLLNMKYEEPKPSIEAAVPTSSVLDLSSEPEPEPDTKDVTSVQISQSISHTVLDEAMYDCRSKLLGLESQLSILEGEMPVAIGHLDEQIGNI</sequence>
<evidence type="ECO:0000313" key="2">
    <source>
        <dbReference type="EMBL" id="PJF19515.1"/>
    </source>
</evidence>
<proteinExistence type="predicted"/>
<feature type="region of interest" description="Disordered" evidence="1">
    <location>
        <begin position="1"/>
        <end position="29"/>
    </location>
</feature>
<gene>
    <name evidence="2" type="ORF">PSACC_00674</name>
</gene>
<dbReference type="Proteomes" id="UP000240830">
    <property type="component" value="Unassembled WGS sequence"/>
</dbReference>
<feature type="region of interest" description="Disordered" evidence="1">
    <location>
        <begin position="41"/>
        <end position="123"/>
    </location>
</feature>
<organism evidence="2 3">
    <name type="scientific">Paramicrosporidium saccamoebae</name>
    <dbReference type="NCBI Taxonomy" id="1246581"/>
    <lineage>
        <taxon>Eukaryota</taxon>
        <taxon>Fungi</taxon>
        <taxon>Fungi incertae sedis</taxon>
        <taxon>Cryptomycota</taxon>
        <taxon>Cryptomycota incertae sedis</taxon>
        <taxon>Paramicrosporidium</taxon>
    </lineage>
</organism>
<feature type="compositionally biased region" description="Basic and acidic residues" evidence="1">
    <location>
        <begin position="17"/>
        <end position="29"/>
    </location>
</feature>
<comment type="caution">
    <text evidence="2">The sequence shown here is derived from an EMBL/GenBank/DDBJ whole genome shotgun (WGS) entry which is preliminary data.</text>
</comment>
<feature type="compositionally biased region" description="Low complexity" evidence="1">
    <location>
        <begin position="46"/>
        <end position="63"/>
    </location>
</feature>
<keyword evidence="3" id="KW-1185">Reference proteome</keyword>
<accession>A0A2H9TP40</accession>
<evidence type="ECO:0000256" key="1">
    <source>
        <dbReference type="SAM" id="MobiDB-lite"/>
    </source>
</evidence>
<dbReference type="AlphaFoldDB" id="A0A2H9TP40"/>
<name>A0A2H9TP40_9FUNG</name>
<protein>
    <submittedName>
        <fullName evidence="2">Uncharacterized protein</fullName>
    </submittedName>
</protein>
<reference evidence="2 3" key="1">
    <citation type="submission" date="2016-10" db="EMBL/GenBank/DDBJ databases">
        <title>The genome of Paramicrosporidium saccamoebae is the missing link in understanding Cryptomycota and Microsporidia evolution.</title>
        <authorList>
            <person name="Quandt C.A."/>
            <person name="Beaudet D."/>
            <person name="Corsaro D."/>
            <person name="Michel R."/>
            <person name="Corradi N."/>
            <person name="James T."/>
        </authorList>
    </citation>
    <scope>NUCLEOTIDE SEQUENCE [LARGE SCALE GENOMIC DNA]</scope>
    <source>
        <strain evidence="2 3">KSL3</strain>
    </source>
</reference>